<dbReference type="Pfam" id="PF10545">
    <property type="entry name" value="MADF_DNA_bdg"/>
    <property type="match status" value="1"/>
</dbReference>
<gene>
    <name evidence="2" type="ORF">ANN_14203</name>
</gene>
<accession>A0ABQ8SVN4</accession>
<proteinExistence type="predicted"/>
<evidence type="ECO:0000313" key="2">
    <source>
        <dbReference type="EMBL" id="KAJ4438264.1"/>
    </source>
</evidence>
<dbReference type="Proteomes" id="UP001148838">
    <property type="component" value="Unassembled WGS sequence"/>
</dbReference>
<protein>
    <recommendedName>
        <fullName evidence="1">MADF domain-containing protein</fullName>
    </recommendedName>
</protein>
<dbReference type="EMBL" id="JAJSOF020000019">
    <property type="protein sequence ID" value="KAJ4438264.1"/>
    <property type="molecule type" value="Genomic_DNA"/>
</dbReference>
<evidence type="ECO:0000259" key="1">
    <source>
        <dbReference type="Pfam" id="PF10545"/>
    </source>
</evidence>
<evidence type="ECO:0000313" key="3">
    <source>
        <dbReference type="Proteomes" id="UP001148838"/>
    </source>
</evidence>
<sequence length="232" mass="26766">MSAGSGAERHPAFVLMVEEKPQTSNLSQPVFEPGPAHFAYHRTPVVEEGSKRCFRFLIVDPKWRAKMEHRKLISFVENYEELYNLRHPHYSNQLVRNKNWDKIANAMKIPDLSYCEDRLTIGVVFHKKGKGVVTYSEDPKNNSWISNRRGISTSEWTNSIKMSTNIAAVRSVPGRSFQDQNCRNLNAGKYKPLDMFRLEVLDLQNDDFLKAECEALLGVKFFKDVQYYISTA</sequence>
<keyword evidence="3" id="KW-1185">Reference proteome</keyword>
<feature type="domain" description="MADF" evidence="1">
    <location>
        <begin position="72"/>
        <end position="118"/>
    </location>
</feature>
<comment type="caution">
    <text evidence="2">The sequence shown here is derived from an EMBL/GenBank/DDBJ whole genome shotgun (WGS) entry which is preliminary data.</text>
</comment>
<name>A0ABQ8SVN4_PERAM</name>
<organism evidence="2 3">
    <name type="scientific">Periplaneta americana</name>
    <name type="common">American cockroach</name>
    <name type="synonym">Blatta americana</name>
    <dbReference type="NCBI Taxonomy" id="6978"/>
    <lineage>
        <taxon>Eukaryota</taxon>
        <taxon>Metazoa</taxon>
        <taxon>Ecdysozoa</taxon>
        <taxon>Arthropoda</taxon>
        <taxon>Hexapoda</taxon>
        <taxon>Insecta</taxon>
        <taxon>Pterygota</taxon>
        <taxon>Neoptera</taxon>
        <taxon>Polyneoptera</taxon>
        <taxon>Dictyoptera</taxon>
        <taxon>Blattodea</taxon>
        <taxon>Blattoidea</taxon>
        <taxon>Blattidae</taxon>
        <taxon>Blattinae</taxon>
        <taxon>Periplaneta</taxon>
    </lineage>
</organism>
<reference evidence="2 3" key="1">
    <citation type="journal article" date="2022" name="Allergy">
        <title>Genome assembly and annotation of Periplaneta americana reveal a comprehensive cockroach allergen profile.</title>
        <authorList>
            <person name="Wang L."/>
            <person name="Xiong Q."/>
            <person name="Saelim N."/>
            <person name="Wang L."/>
            <person name="Nong W."/>
            <person name="Wan A.T."/>
            <person name="Shi M."/>
            <person name="Liu X."/>
            <person name="Cao Q."/>
            <person name="Hui J.H.L."/>
            <person name="Sookrung N."/>
            <person name="Leung T.F."/>
            <person name="Tungtrongchitr A."/>
            <person name="Tsui S.K.W."/>
        </authorList>
    </citation>
    <scope>NUCLEOTIDE SEQUENCE [LARGE SCALE GENOMIC DNA]</scope>
    <source>
        <strain evidence="2">PWHHKU_190912</strain>
    </source>
</reference>
<dbReference type="InterPro" id="IPR006578">
    <property type="entry name" value="MADF-dom"/>
</dbReference>